<proteinExistence type="predicted"/>
<gene>
    <name evidence="9" type="ORF">N825_13070</name>
</gene>
<comment type="caution">
    <text evidence="9">The sequence shown here is derived from an EMBL/GenBank/DDBJ whole genome shotgun (WGS) entry which is preliminary data.</text>
</comment>
<reference evidence="9 10" key="1">
    <citation type="submission" date="2013-08" db="EMBL/GenBank/DDBJ databases">
        <title>The genome sequence of Skermanella stibiiresistens.</title>
        <authorList>
            <person name="Zhu W."/>
            <person name="Wang G."/>
        </authorList>
    </citation>
    <scope>NUCLEOTIDE SEQUENCE [LARGE SCALE GENOMIC DNA]</scope>
    <source>
        <strain evidence="9 10">SB22</strain>
    </source>
</reference>
<organism evidence="9 10">
    <name type="scientific">Skermanella stibiiresistens SB22</name>
    <dbReference type="NCBI Taxonomy" id="1385369"/>
    <lineage>
        <taxon>Bacteria</taxon>
        <taxon>Pseudomonadati</taxon>
        <taxon>Pseudomonadota</taxon>
        <taxon>Alphaproteobacteria</taxon>
        <taxon>Rhodospirillales</taxon>
        <taxon>Azospirillaceae</taxon>
        <taxon>Skermanella</taxon>
    </lineage>
</organism>
<sequence length="319" mass="34526">MIARAHRPKIGILMGEGNMAVRVALKSLLQAEGFSGIVDVPDIKTLRAMLEEKREPPDVVVLDADLEGEDPCGLVRAIRHGRLGRNPFVTVIMTTSIASGDRVRAIVESGADGLLVKPLSPAAVMERLAGLVRQRKPFIVTSAYIGPDRRKDPGRGPSSIPLFDVPNTLRTKAEGRPADLAALDELIAQAQAQIDEEKRRRDAFQVTFLAGLIVSGTPVLNDDAANREYLISLVDASDDLLDRLPGTPYAGLIEMVTELRNLAQRMVTSGRVSEPAALRLLRPLSDAIMAGLNPGRSPADLVEQVNAAIRKYRERVPTG</sequence>
<dbReference type="Proteomes" id="UP000019486">
    <property type="component" value="Unassembled WGS sequence"/>
</dbReference>
<dbReference type="PANTHER" id="PTHR48111">
    <property type="entry name" value="REGULATOR OF RPOS"/>
    <property type="match status" value="1"/>
</dbReference>
<evidence type="ECO:0000259" key="8">
    <source>
        <dbReference type="PROSITE" id="PS50110"/>
    </source>
</evidence>
<dbReference type="PANTHER" id="PTHR48111:SF1">
    <property type="entry name" value="TWO-COMPONENT RESPONSE REGULATOR ORR33"/>
    <property type="match status" value="1"/>
</dbReference>
<dbReference type="OrthoDB" id="8449384at2"/>
<dbReference type="SUPFAM" id="SSF52172">
    <property type="entry name" value="CheY-like"/>
    <property type="match status" value="1"/>
</dbReference>
<dbReference type="Gene3D" id="3.40.50.2300">
    <property type="match status" value="1"/>
</dbReference>
<keyword evidence="10" id="KW-1185">Reference proteome</keyword>
<evidence type="ECO:0000256" key="3">
    <source>
        <dbReference type="ARBA" id="ARBA00023015"/>
    </source>
</evidence>
<dbReference type="PROSITE" id="PS50110">
    <property type="entry name" value="RESPONSE_REGULATORY"/>
    <property type="match status" value="1"/>
</dbReference>
<dbReference type="GO" id="GO:0000976">
    <property type="term" value="F:transcription cis-regulatory region binding"/>
    <property type="evidence" value="ECO:0007669"/>
    <property type="project" value="TreeGrafter"/>
</dbReference>
<keyword evidence="4" id="KW-0238">DNA-binding</keyword>
<protein>
    <recommendedName>
        <fullName evidence="8">Response regulatory domain-containing protein</fullName>
    </recommendedName>
</protein>
<dbReference type="RefSeq" id="WP_051512750.1">
    <property type="nucleotide sequence ID" value="NZ_AVFL01000018.1"/>
</dbReference>
<keyword evidence="5" id="KW-0804">Transcription</keyword>
<dbReference type="GO" id="GO:0006355">
    <property type="term" value="P:regulation of DNA-templated transcription"/>
    <property type="evidence" value="ECO:0007669"/>
    <property type="project" value="TreeGrafter"/>
</dbReference>
<dbReference type="STRING" id="1385369.N825_13070"/>
<dbReference type="SMART" id="SM00448">
    <property type="entry name" value="REC"/>
    <property type="match status" value="1"/>
</dbReference>
<name>W9GX68_9PROT</name>
<evidence type="ECO:0000256" key="4">
    <source>
        <dbReference type="ARBA" id="ARBA00023125"/>
    </source>
</evidence>
<evidence type="ECO:0000256" key="5">
    <source>
        <dbReference type="ARBA" id="ARBA00023163"/>
    </source>
</evidence>
<dbReference type="CDD" id="cd00156">
    <property type="entry name" value="REC"/>
    <property type="match status" value="1"/>
</dbReference>
<dbReference type="InterPro" id="IPR011006">
    <property type="entry name" value="CheY-like_superfamily"/>
</dbReference>
<dbReference type="EMBL" id="AVFL01000018">
    <property type="protein sequence ID" value="EWY38505.1"/>
    <property type="molecule type" value="Genomic_DNA"/>
</dbReference>
<dbReference type="GO" id="GO:0032993">
    <property type="term" value="C:protein-DNA complex"/>
    <property type="evidence" value="ECO:0007669"/>
    <property type="project" value="TreeGrafter"/>
</dbReference>
<feature type="domain" description="Response regulatory" evidence="8">
    <location>
        <begin position="11"/>
        <end position="132"/>
    </location>
</feature>
<evidence type="ECO:0000256" key="1">
    <source>
        <dbReference type="ARBA" id="ARBA00022553"/>
    </source>
</evidence>
<evidence type="ECO:0000256" key="2">
    <source>
        <dbReference type="ARBA" id="ARBA00023012"/>
    </source>
</evidence>
<evidence type="ECO:0000313" key="9">
    <source>
        <dbReference type="EMBL" id="EWY38505.1"/>
    </source>
</evidence>
<evidence type="ECO:0000256" key="6">
    <source>
        <dbReference type="PROSITE-ProRule" id="PRU00169"/>
    </source>
</evidence>
<keyword evidence="1 6" id="KW-0597">Phosphoprotein</keyword>
<dbReference type="Pfam" id="PF00072">
    <property type="entry name" value="Response_reg"/>
    <property type="match status" value="1"/>
</dbReference>
<dbReference type="InterPro" id="IPR039420">
    <property type="entry name" value="WalR-like"/>
</dbReference>
<dbReference type="AlphaFoldDB" id="W9GX68"/>
<keyword evidence="3" id="KW-0805">Transcription regulation</keyword>
<dbReference type="GO" id="GO:0000156">
    <property type="term" value="F:phosphorelay response regulator activity"/>
    <property type="evidence" value="ECO:0007669"/>
    <property type="project" value="TreeGrafter"/>
</dbReference>
<accession>W9GX68</accession>
<feature type="coiled-coil region" evidence="7">
    <location>
        <begin position="180"/>
        <end position="207"/>
    </location>
</feature>
<evidence type="ECO:0000256" key="7">
    <source>
        <dbReference type="SAM" id="Coils"/>
    </source>
</evidence>
<keyword evidence="2" id="KW-0902">Two-component regulatory system</keyword>
<dbReference type="GO" id="GO:0005829">
    <property type="term" value="C:cytosol"/>
    <property type="evidence" value="ECO:0007669"/>
    <property type="project" value="TreeGrafter"/>
</dbReference>
<dbReference type="InterPro" id="IPR001789">
    <property type="entry name" value="Sig_transdc_resp-reg_receiver"/>
</dbReference>
<keyword evidence="7" id="KW-0175">Coiled coil</keyword>
<feature type="modified residue" description="4-aspartylphosphate" evidence="6">
    <location>
        <position position="63"/>
    </location>
</feature>
<evidence type="ECO:0000313" key="10">
    <source>
        <dbReference type="Proteomes" id="UP000019486"/>
    </source>
</evidence>